<dbReference type="Proteomes" id="UP000814128">
    <property type="component" value="Unassembled WGS sequence"/>
</dbReference>
<evidence type="ECO:0000313" key="2">
    <source>
        <dbReference type="Proteomes" id="UP000814128"/>
    </source>
</evidence>
<comment type="caution">
    <text evidence="1">The sequence shown here is derived from an EMBL/GenBank/DDBJ whole genome shotgun (WGS) entry which is preliminary data.</text>
</comment>
<keyword evidence="2" id="KW-1185">Reference proteome</keyword>
<accession>A0ACB8QKN0</accession>
<name>A0ACB8QKN0_9AGAM</name>
<evidence type="ECO:0000313" key="1">
    <source>
        <dbReference type="EMBL" id="KAI0032210.1"/>
    </source>
</evidence>
<organism evidence="1 2">
    <name type="scientific">Vararia minispora EC-137</name>
    <dbReference type="NCBI Taxonomy" id="1314806"/>
    <lineage>
        <taxon>Eukaryota</taxon>
        <taxon>Fungi</taxon>
        <taxon>Dikarya</taxon>
        <taxon>Basidiomycota</taxon>
        <taxon>Agaricomycotina</taxon>
        <taxon>Agaricomycetes</taxon>
        <taxon>Russulales</taxon>
        <taxon>Lachnocladiaceae</taxon>
        <taxon>Vararia</taxon>
    </lineage>
</organism>
<reference evidence="1" key="2">
    <citation type="journal article" date="2022" name="New Phytol.">
        <title>Evolutionary transition to the ectomycorrhizal habit in the genomes of a hyperdiverse lineage of mushroom-forming fungi.</title>
        <authorList>
            <person name="Looney B."/>
            <person name="Miyauchi S."/>
            <person name="Morin E."/>
            <person name="Drula E."/>
            <person name="Courty P.E."/>
            <person name="Kohler A."/>
            <person name="Kuo A."/>
            <person name="LaButti K."/>
            <person name="Pangilinan J."/>
            <person name="Lipzen A."/>
            <person name="Riley R."/>
            <person name="Andreopoulos W."/>
            <person name="He G."/>
            <person name="Johnson J."/>
            <person name="Nolan M."/>
            <person name="Tritt A."/>
            <person name="Barry K.W."/>
            <person name="Grigoriev I.V."/>
            <person name="Nagy L.G."/>
            <person name="Hibbett D."/>
            <person name="Henrissat B."/>
            <person name="Matheny P.B."/>
            <person name="Labbe J."/>
            <person name="Martin F.M."/>
        </authorList>
    </citation>
    <scope>NUCLEOTIDE SEQUENCE</scope>
    <source>
        <strain evidence="1">EC-137</strain>
    </source>
</reference>
<proteinExistence type="predicted"/>
<sequence length="349" mass="35565">MSRVAAIFRVAVILGWIGSVLGQVVVVAPNCTLSTYNWTTNSLGQNVCQMAGIALTPCSASNGITQVSIPVLNVSSTYTGPSAANNDTTDLCKCNSVFYSLISACGGCQGGSWVPYPTWTAACARVAEDGIWPSEQVGFPAHAAFPAWAFLPIASSPPLWNNLTAFSYSITNSTEVTSLPGPTNTASPISSSASASQTVAAPSQTSGTPSSGSSNAGAIAGGVVGGVVGVALLIVLGWYFYSRRKRRGVAPSAAFLGHEPGSAVSDAPAFVGQGSLVSTTPFKPYDPTDPSTFPDAMIADGQTGQSTVGFSSSGSPGPTINTTHQPGHKAMSSWGSQDVSGEYHGLPEV</sequence>
<reference evidence="1" key="1">
    <citation type="submission" date="2021-02" db="EMBL/GenBank/DDBJ databases">
        <authorList>
            <consortium name="DOE Joint Genome Institute"/>
            <person name="Ahrendt S."/>
            <person name="Looney B.P."/>
            <person name="Miyauchi S."/>
            <person name="Morin E."/>
            <person name="Drula E."/>
            <person name="Courty P.E."/>
            <person name="Chicoki N."/>
            <person name="Fauchery L."/>
            <person name="Kohler A."/>
            <person name="Kuo A."/>
            <person name="Labutti K."/>
            <person name="Pangilinan J."/>
            <person name="Lipzen A."/>
            <person name="Riley R."/>
            <person name="Andreopoulos W."/>
            <person name="He G."/>
            <person name="Johnson J."/>
            <person name="Barry K.W."/>
            <person name="Grigoriev I.V."/>
            <person name="Nagy L."/>
            <person name="Hibbett D."/>
            <person name="Henrissat B."/>
            <person name="Matheny P.B."/>
            <person name="Labbe J."/>
            <person name="Martin F."/>
        </authorList>
    </citation>
    <scope>NUCLEOTIDE SEQUENCE</scope>
    <source>
        <strain evidence="1">EC-137</strain>
    </source>
</reference>
<protein>
    <submittedName>
        <fullName evidence="1">Uncharacterized protein</fullName>
    </submittedName>
</protein>
<dbReference type="EMBL" id="MU273553">
    <property type="protein sequence ID" value="KAI0032210.1"/>
    <property type="molecule type" value="Genomic_DNA"/>
</dbReference>
<gene>
    <name evidence="1" type="ORF">K488DRAFT_86078</name>
</gene>